<dbReference type="Proteomes" id="UP000775213">
    <property type="component" value="Unassembled WGS sequence"/>
</dbReference>
<evidence type="ECO:0000313" key="1">
    <source>
        <dbReference type="EMBL" id="KAH0459096.1"/>
    </source>
</evidence>
<organism evidence="1 2">
    <name type="scientific">Dendrobium chrysotoxum</name>
    <name type="common">Orchid</name>
    <dbReference type="NCBI Taxonomy" id="161865"/>
    <lineage>
        <taxon>Eukaryota</taxon>
        <taxon>Viridiplantae</taxon>
        <taxon>Streptophyta</taxon>
        <taxon>Embryophyta</taxon>
        <taxon>Tracheophyta</taxon>
        <taxon>Spermatophyta</taxon>
        <taxon>Magnoliopsida</taxon>
        <taxon>Liliopsida</taxon>
        <taxon>Asparagales</taxon>
        <taxon>Orchidaceae</taxon>
        <taxon>Epidendroideae</taxon>
        <taxon>Malaxideae</taxon>
        <taxon>Dendrobiinae</taxon>
        <taxon>Dendrobium</taxon>
    </lineage>
</organism>
<dbReference type="EMBL" id="JAGFBR010000011">
    <property type="protein sequence ID" value="KAH0459096.1"/>
    <property type="molecule type" value="Genomic_DNA"/>
</dbReference>
<name>A0AAV7GSW8_DENCH</name>
<protein>
    <submittedName>
        <fullName evidence="1">Uncharacterized protein</fullName>
    </submittedName>
</protein>
<sequence>MGWKIWMAELHHVCESKSNGSNDVALWRMSTCDGFTAGETSQSVGDIVFMPFVIKREEYLKQSFVGEKLS</sequence>
<keyword evidence="2" id="KW-1185">Reference proteome</keyword>
<accession>A0AAV7GSW8</accession>
<proteinExistence type="predicted"/>
<reference evidence="1 2" key="1">
    <citation type="journal article" date="2021" name="Hortic Res">
        <title>Chromosome-scale assembly of the Dendrobium chrysotoxum genome enhances the understanding of orchid evolution.</title>
        <authorList>
            <person name="Zhang Y."/>
            <person name="Zhang G.Q."/>
            <person name="Zhang D."/>
            <person name="Liu X.D."/>
            <person name="Xu X.Y."/>
            <person name="Sun W.H."/>
            <person name="Yu X."/>
            <person name="Zhu X."/>
            <person name="Wang Z.W."/>
            <person name="Zhao X."/>
            <person name="Zhong W.Y."/>
            <person name="Chen H."/>
            <person name="Yin W.L."/>
            <person name="Huang T."/>
            <person name="Niu S.C."/>
            <person name="Liu Z.J."/>
        </authorList>
    </citation>
    <scope>NUCLEOTIDE SEQUENCE [LARGE SCALE GENOMIC DNA]</scope>
    <source>
        <strain evidence="1">Lindl</strain>
    </source>
</reference>
<evidence type="ECO:0000313" key="2">
    <source>
        <dbReference type="Proteomes" id="UP000775213"/>
    </source>
</evidence>
<comment type="caution">
    <text evidence="1">The sequence shown here is derived from an EMBL/GenBank/DDBJ whole genome shotgun (WGS) entry which is preliminary data.</text>
</comment>
<gene>
    <name evidence="1" type="ORF">IEQ34_011910</name>
</gene>
<dbReference type="AlphaFoldDB" id="A0AAV7GSW8"/>